<accession>J9FY30</accession>
<evidence type="ECO:0000313" key="2">
    <source>
        <dbReference type="EMBL" id="EJW99891.1"/>
    </source>
</evidence>
<sequence length="86" mass="9493">MKFNTPHLTFVEASKAKVLVIKATRNGDYTLDFEGVVRVDSTVLALALYAYRQAKAAGKELTLLAVPPGFMELVKLYGLETLLKPH</sequence>
<dbReference type="InterPro" id="IPR036513">
    <property type="entry name" value="STAS_dom_sf"/>
</dbReference>
<dbReference type="Gene3D" id="3.30.750.24">
    <property type="entry name" value="STAS domain"/>
    <property type="match status" value="1"/>
</dbReference>
<dbReference type="AlphaFoldDB" id="J9FY30"/>
<dbReference type="CDD" id="cd07043">
    <property type="entry name" value="STAS_anti-anti-sigma_factors"/>
    <property type="match status" value="1"/>
</dbReference>
<gene>
    <name evidence="2" type="ORF">EVA_12002</name>
</gene>
<protein>
    <submittedName>
        <fullName evidence="2">STAS domain protein</fullName>
    </submittedName>
</protein>
<dbReference type="InterPro" id="IPR058548">
    <property type="entry name" value="MlaB-like_STAS"/>
</dbReference>
<reference evidence="2" key="1">
    <citation type="journal article" date="2012" name="PLoS ONE">
        <title>Gene sets for utilization of primary and secondary nutrition supplies in the distal gut of endangered iberian lynx.</title>
        <authorList>
            <person name="Alcaide M."/>
            <person name="Messina E."/>
            <person name="Richter M."/>
            <person name="Bargiela R."/>
            <person name="Peplies J."/>
            <person name="Huws S.A."/>
            <person name="Newbold C.J."/>
            <person name="Golyshin P.N."/>
            <person name="Simon M.A."/>
            <person name="Lopez G."/>
            <person name="Yakimov M.M."/>
            <person name="Ferrer M."/>
        </authorList>
    </citation>
    <scope>NUCLEOTIDE SEQUENCE</scope>
</reference>
<proteinExistence type="predicted"/>
<evidence type="ECO:0000259" key="1">
    <source>
        <dbReference type="PROSITE" id="PS50801"/>
    </source>
</evidence>
<feature type="domain" description="STAS" evidence="1">
    <location>
        <begin position="31"/>
        <end position="86"/>
    </location>
</feature>
<organism evidence="2">
    <name type="scientific">gut metagenome</name>
    <dbReference type="NCBI Taxonomy" id="749906"/>
    <lineage>
        <taxon>unclassified sequences</taxon>
        <taxon>metagenomes</taxon>
        <taxon>organismal metagenomes</taxon>
    </lineage>
</organism>
<dbReference type="PROSITE" id="PS50801">
    <property type="entry name" value="STAS"/>
    <property type="match status" value="1"/>
</dbReference>
<dbReference type="Pfam" id="PF13466">
    <property type="entry name" value="STAS_2"/>
    <property type="match status" value="1"/>
</dbReference>
<dbReference type="EMBL" id="AMCI01003613">
    <property type="protein sequence ID" value="EJW99891.1"/>
    <property type="molecule type" value="Genomic_DNA"/>
</dbReference>
<name>J9FY30_9ZZZZ</name>
<dbReference type="InterPro" id="IPR002645">
    <property type="entry name" value="STAS_dom"/>
</dbReference>
<dbReference type="SUPFAM" id="SSF52091">
    <property type="entry name" value="SpoIIaa-like"/>
    <property type="match status" value="1"/>
</dbReference>
<comment type="caution">
    <text evidence="2">The sequence shown here is derived from an EMBL/GenBank/DDBJ whole genome shotgun (WGS) entry which is preliminary data.</text>
</comment>